<dbReference type="InterPro" id="IPR027421">
    <property type="entry name" value="DNA_pol_lamdba_lyase_dom_sf"/>
</dbReference>
<dbReference type="PROSITE" id="PS50172">
    <property type="entry name" value="BRCT"/>
    <property type="match status" value="1"/>
</dbReference>
<dbReference type="SUPFAM" id="SSF81301">
    <property type="entry name" value="Nucleotidyltransferase"/>
    <property type="match status" value="1"/>
</dbReference>
<evidence type="ECO:0000256" key="8">
    <source>
        <dbReference type="PIRSR" id="PIRSR622312-50"/>
    </source>
</evidence>
<dbReference type="Pfam" id="PF14791">
    <property type="entry name" value="DNA_pol_B_thumb"/>
    <property type="match status" value="1"/>
</dbReference>
<keyword evidence="6" id="KW-0235">DNA replication</keyword>
<keyword evidence="12" id="KW-1185">Reference proteome</keyword>
<feature type="active site" description="Nucleophile; Schiff-base intermediate with DNA; for 5'-dRP lyase activity" evidence="8">
    <location>
        <position position="616"/>
    </location>
</feature>
<evidence type="ECO:0000256" key="6">
    <source>
        <dbReference type="ARBA" id="ARBA00022705"/>
    </source>
</evidence>
<feature type="compositionally biased region" description="Low complexity" evidence="9">
    <location>
        <begin position="77"/>
        <end position="103"/>
    </location>
</feature>
<organism evidence="11 12">
    <name type="scientific">Ceratobasidium theobromae</name>
    <dbReference type="NCBI Taxonomy" id="1582974"/>
    <lineage>
        <taxon>Eukaryota</taxon>
        <taxon>Fungi</taxon>
        <taxon>Dikarya</taxon>
        <taxon>Basidiomycota</taxon>
        <taxon>Agaricomycotina</taxon>
        <taxon>Agaricomycetes</taxon>
        <taxon>Cantharellales</taxon>
        <taxon>Ceratobasidiaceae</taxon>
        <taxon>Ceratobasidium</taxon>
    </lineage>
</organism>
<feature type="region of interest" description="Disordered" evidence="9">
    <location>
        <begin position="242"/>
        <end position="266"/>
    </location>
</feature>
<evidence type="ECO:0000256" key="2">
    <source>
        <dbReference type="ARBA" id="ARBA00016513"/>
    </source>
</evidence>
<feature type="region of interest" description="Disordered" evidence="9">
    <location>
        <begin position="521"/>
        <end position="560"/>
    </location>
</feature>
<dbReference type="InterPro" id="IPR022312">
    <property type="entry name" value="DNA_pol_X"/>
</dbReference>
<dbReference type="InterPro" id="IPR018944">
    <property type="entry name" value="DNA_pol_lambd_fingers_domain"/>
</dbReference>
<keyword evidence="5" id="KW-0548">Nucleotidyltransferase</keyword>
<evidence type="ECO:0000256" key="4">
    <source>
        <dbReference type="ARBA" id="ARBA00022679"/>
    </source>
</evidence>
<dbReference type="InterPro" id="IPR029398">
    <property type="entry name" value="PolB_thumb"/>
</dbReference>
<gene>
    <name evidence="11" type="ORF">CTheo_2807</name>
</gene>
<dbReference type="GO" id="GO:0003677">
    <property type="term" value="F:DNA binding"/>
    <property type="evidence" value="ECO:0007669"/>
    <property type="project" value="InterPro"/>
</dbReference>
<dbReference type="EMBL" id="SSOP01000031">
    <property type="protein sequence ID" value="KAB5593727.1"/>
    <property type="molecule type" value="Genomic_DNA"/>
</dbReference>
<protein>
    <recommendedName>
        <fullName evidence="2">DNA polymerase lambda</fullName>
    </recommendedName>
</protein>
<dbReference type="GO" id="GO:0006303">
    <property type="term" value="P:double-strand break repair via nonhomologous end joining"/>
    <property type="evidence" value="ECO:0007669"/>
    <property type="project" value="TreeGrafter"/>
</dbReference>
<dbReference type="PRINTS" id="PR00870">
    <property type="entry name" value="DNAPOLXBETA"/>
</dbReference>
<dbReference type="SUPFAM" id="SSF52113">
    <property type="entry name" value="BRCT domain"/>
    <property type="match status" value="1"/>
</dbReference>
<evidence type="ECO:0000313" key="11">
    <source>
        <dbReference type="EMBL" id="KAB5593727.1"/>
    </source>
</evidence>
<dbReference type="SMART" id="SM00483">
    <property type="entry name" value="POLXc"/>
    <property type="match status" value="1"/>
</dbReference>
<keyword evidence="4" id="KW-0808">Transferase</keyword>
<dbReference type="PRINTS" id="PR00869">
    <property type="entry name" value="DNAPOLX"/>
</dbReference>
<dbReference type="Gene3D" id="3.40.50.10190">
    <property type="entry name" value="BRCT domain"/>
    <property type="match status" value="1"/>
</dbReference>
<dbReference type="InterPro" id="IPR036420">
    <property type="entry name" value="BRCT_dom_sf"/>
</dbReference>
<dbReference type="InterPro" id="IPR002054">
    <property type="entry name" value="DNA-dir_DNA_pol_X"/>
</dbReference>
<dbReference type="Pfam" id="PF10391">
    <property type="entry name" value="DNA_pol_lambd_f"/>
    <property type="match status" value="1"/>
</dbReference>
<evidence type="ECO:0000256" key="9">
    <source>
        <dbReference type="SAM" id="MobiDB-lite"/>
    </source>
</evidence>
<dbReference type="Gene3D" id="1.10.150.20">
    <property type="entry name" value="5' to 3' exonuclease, C-terminal subdomain"/>
    <property type="match status" value="1"/>
</dbReference>
<dbReference type="PANTHER" id="PTHR11276:SF28">
    <property type="entry name" value="DNA POLYMERASE LAMBDA"/>
    <property type="match status" value="1"/>
</dbReference>
<dbReference type="PANTHER" id="PTHR11276">
    <property type="entry name" value="DNA POLYMERASE TYPE-X FAMILY MEMBER"/>
    <property type="match status" value="1"/>
</dbReference>
<dbReference type="Gene3D" id="3.30.210.10">
    <property type="entry name" value="DNA polymerase, thumb domain"/>
    <property type="match status" value="1"/>
</dbReference>
<dbReference type="SUPFAM" id="SSF47802">
    <property type="entry name" value="DNA polymerase beta, N-terminal domain-like"/>
    <property type="match status" value="1"/>
</dbReference>
<reference evidence="11 12" key="1">
    <citation type="journal article" date="2019" name="Fungal Biol. Biotechnol.">
        <title>Draft genome sequence of fastidious pathogen Ceratobasidium theobromae, which causes vascular-streak dieback in Theobroma cacao.</title>
        <authorList>
            <person name="Ali S.S."/>
            <person name="Asman A."/>
            <person name="Shao J."/>
            <person name="Firmansyah A.P."/>
            <person name="Susilo A.W."/>
            <person name="Rosmana A."/>
            <person name="McMahon P."/>
            <person name="Junaid M."/>
            <person name="Guest D."/>
            <person name="Kheng T.Y."/>
            <person name="Meinhardt L.W."/>
            <person name="Bailey B.A."/>
        </authorList>
    </citation>
    <scope>NUCLEOTIDE SEQUENCE [LARGE SCALE GENOMIC DNA]</scope>
    <source>
        <strain evidence="11 12">CT2</strain>
    </source>
</reference>
<dbReference type="Pfam" id="PF14792">
    <property type="entry name" value="DNA_pol_B_palm"/>
    <property type="match status" value="1"/>
</dbReference>
<dbReference type="InterPro" id="IPR037160">
    <property type="entry name" value="DNA_Pol_thumb_sf"/>
</dbReference>
<comment type="cofactor">
    <cofactor evidence="1">
        <name>Mn(2+)</name>
        <dbReference type="ChEBI" id="CHEBI:29035"/>
    </cofactor>
</comment>
<evidence type="ECO:0000256" key="5">
    <source>
        <dbReference type="ARBA" id="ARBA00022695"/>
    </source>
</evidence>
<accession>A0A5N5QR70</accession>
<evidence type="ECO:0000256" key="3">
    <source>
        <dbReference type="ARBA" id="ARBA00022634"/>
    </source>
</evidence>
<dbReference type="CDD" id="cd00141">
    <property type="entry name" value="NT_POLXc"/>
    <property type="match status" value="1"/>
</dbReference>
<evidence type="ECO:0000256" key="1">
    <source>
        <dbReference type="ARBA" id="ARBA00001936"/>
    </source>
</evidence>
<evidence type="ECO:0000259" key="10">
    <source>
        <dbReference type="PROSITE" id="PS50172"/>
    </source>
</evidence>
<keyword evidence="3" id="KW-0237">DNA synthesis</keyword>
<feature type="compositionally biased region" description="Basic and acidic residues" evidence="9">
    <location>
        <begin position="524"/>
        <end position="545"/>
    </location>
</feature>
<dbReference type="SUPFAM" id="SSF81585">
    <property type="entry name" value="PsbU/PolX domain-like"/>
    <property type="match status" value="1"/>
</dbReference>
<dbReference type="GO" id="GO:0016829">
    <property type="term" value="F:lyase activity"/>
    <property type="evidence" value="ECO:0007669"/>
    <property type="project" value="UniProtKB-KW"/>
</dbReference>
<dbReference type="Proteomes" id="UP000383932">
    <property type="component" value="Unassembled WGS sequence"/>
</dbReference>
<feature type="compositionally biased region" description="Basic residues" evidence="9">
    <location>
        <begin position="32"/>
        <end position="46"/>
    </location>
</feature>
<dbReference type="CDD" id="cd00027">
    <property type="entry name" value="BRCT"/>
    <property type="match status" value="1"/>
</dbReference>
<comment type="caution">
    <text evidence="11">The sequence shown here is derived from an EMBL/GenBank/DDBJ whole genome shotgun (WGS) entry which is preliminary data.</text>
</comment>
<sequence>MTLSSLFNSLDHLDEADDEVEDFSGLFEPPKAQHRSRQSRKRRSHARISPESKRTKTSISEHAPSMLEPRYGGTGVPVGETTGAAPTPNTTKTKLLPTTAQLPSTLASKVIDVNSPRCEDRISNPEKPSLSVSPSTHSRDDQASPLARSENDQKLPLDLTSTLVHQMKTKAALHEQTKTNPSIEVHHPRAEQNQASVPGFTPIATRSNPDLSRPTATKLVSQSAVVPSALPVRARTKEMPGLNITSNSFRDSGPAAPAAGNQDNHVAEGANLSKGTASFGAQITLVSRKSRLPAKSRQSHGGQAAMDQCTTVFEFASYLQTQSRDAEAKSKKQKPIFRDLIMYYVAKDPGRKISHSTKRRMEILSGLSAKVVGVFDPSVTHIVSDLPEKPLLEMLSLASVDLIPPSVWVVGWTWVTKSMNSARRLEETPYERFHKRLVLGNRLSHPSKDGRRSMSVDTDEITEAGHSSEVSLREDLESEGSEHLAPAVGGLSIITGSAVPDKIPQDPLGSVVALARTMENVDCDSERSSSPEAPEPKRLLREGDSVKATSSQPHPRPRGNGFACLSRNTVAPCVNQALVDELSRLKDIYEAKKYEDPSNQFRVAQLTGVGTSIAEKIKEFIATGRVAKIAAQTTEDLAVTRLFQGIYGVGPQTAYSWYVRGLRTLADVRNRMDGIVLSAAQEIGLEYYADLQRRMPRSEAGQIFERIKAAGLLRKLLPILHAQKLLSHDLAVPDDENDLEAKYMGICQLHSDTLMRRIDILTIPCEQWGSALLYFTGDDLFNRSMRLLARKKGMSLNQRGLFQGVIRDPKTQKKTNNGILVASRTEREIFDILEVPWREPHERSVGA</sequence>
<keyword evidence="7" id="KW-0456">Lyase</keyword>
<dbReference type="InterPro" id="IPR001357">
    <property type="entry name" value="BRCT_dom"/>
</dbReference>
<dbReference type="Gene3D" id="3.30.460.10">
    <property type="entry name" value="Beta Polymerase, domain 2"/>
    <property type="match status" value="1"/>
</dbReference>
<dbReference type="InterPro" id="IPR043519">
    <property type="entry name" value="NT_sf"/>
</dbReference>
<dbReference type="GO" id="GO:0005634">
    <property type="term" value="C:nucleus"/>
    <property type="evidence" value="ECO:0007669"/>
    <property type="project" value="TreeGrafter"/>
</dbReference>
<dbReference type="OrthoDB" id="205514at2759"/>
<evidence type="ECO:0000313" key="12">
    <source>
        <dbReference type="Proteomes" id="UP000383932"/>
    </source>
</evidence>
<feature type="domain" description="BRCT" evidence="10">
    <location>
        <begin position="332"/>
        <end position="432"/>
    </location>
</feature>
<evidence type="ECO:0000256" key="7">
    <source>
        <dbReference type="ARBA" id="ARBA00023239"/>
    </source>
</evidence>
<dbReference type="InterPro" id="IPR028207">
    <property type="entry name" value="DNA_pol_B_palm_palm"/>
</dbReference>
<feature type="region of interest" description="Disordered" evidence="9">
    <location>
        <begin position="21"/>
        <end position="155"/>
    </location>
</feature>
<feature type="region of interest" description="Disordered" evidence="9">
    <location>
        <begin position="444"/>
        <end position="483"/>
    </location>
</feature>
<dbReference type="AlphaFoldDB" id="A0A5N5QR70"/>
<name>A0A5N5QR70_9AGAM</name>
<dbReference type="GO" id="GO:0003887">
    <property type="term" value="F:DNA-directed DNA polymerase activity"/>
    <property type="evidence" value="ECO:0007669"/>
    <property type="project" value="InterPro"/>
</dbReference>
<proteinExistence type="predicted"/>
<dbReference type="InterPro" id="IPR002008">
    <property type="entry name" value="DNA_pol_X_beta-like"/>
</dbReference>